<dbReference type="Proteomes" id="UP001163064">
    <property type="component" value="Unassembled WGS sequence"/>
</dbReference>
<name>A0ABT3TR98_9ACTN</name>
<organism evidence="3 4">
    <name type="scientific">Streptomyces beihaiensis</name>
    <dbReference type="NCBI Taxonomy" id="2984495"/>
    <lineage>
        <taxon>Bacteria</taxon>
        <taxon>Bacillati</taxon>
        <taxon>Actinomycetota</taxon>
        <taxon>Actinomycetes</taxon>
        <taxon>Kitasatosporales</taxon>
        <taxon>Streptomycetaceae</taxon>
        <taxon>Streptomyces</taxon>
    </lineage>
</organism>
<feature type="domain" description="eCIS core" evidence="2">
    <location>
        <begin position="29"/>
        <end position="100"/>
    </location>
</feature>
<evidence type="ECO:0000313" key="3">
    <source>
        <dbReference type="EMBL" id="MCX3059541.1"/>
    </source>
</evidence>
<feature type="region of interest" description="Disordered" evidence="1">
    <location>
        <begin position="133"/>
        <end position="162"/>
    </location>
</feature>
<keyword evidence="4" id="KW-1185">Reference proteome</keyword>
<gene>
    <name evidence="3" type="ORF">OFY01_07120</name>
</gene>
<evidence type="ECO:0000256" key="1">
    <source>
        <dbReference type="SAM" id="MobiDB-lite"/>
    </source>
</evidence>
<comment type="caution">
    <text evidence="3">The sequence shown here is derived from an EMBL/GenBank/DDBJ whole genome shotgun (WGS) entry which is preliminary data.</text>
</comment>
<dbReference type="Pfam" id="PF13699">
    <property type="entry name" value="eCIS_core"/>
    <property type="match status" value="1"/>
</dbReference>
<dbReference type="InterPro" id="IPR025295">
    <property type="entry name" value="eCIS_core_dom"/>
</dbReference>
<evidence type="ECO:0000259" key="2">
    <source>
        <dbReference type="Pfam" id="PF13699"/>
    </source>
</evidence>
<dbReference type="EMBL" id="JAPHNL010000056">
    <property type="protein sequence ID" value="MCX3059541.1"/>
    <property type="molecule type" value="Genomic_DNA"/>
</dbReference>
<reference evidence="3" key="1">
    <citation type="submission" date="2022-10" db="EMBL/GenBank/DDBJ databases">
        <title>Streptomyces beihaiensis sp. nov., a chitin degrading actinobacterium, isolated from shrimp pond soil.</title>
        <authorList>
            <person name="Xie J."/>
            <person name="Shen N."/>
        </authorList>
    </citation>
    <scope>NUCLEOTIDE SEQUENCE</scope>
    <source>
        <strain evidence="3">GXMU-J5</strain>
    </source>
</reference>
<proteinExistence type="predicted"/>
<sequence length="484" mass="51407">MIARRARATAAPEQSDTGVNAVLRSAGRPLAAPVRQEMESRFGTDFSGVRLHTGPAAARSARAIGARAYTSGSHVVIGAGGGDKHTLAHELTHVVQQRDGPVSGTVTGHGFAVSDPGDRFELAAEANARRVLSGPVPQARTADGPAAARGPKRRVAGGEPAVPVQRYRDVSAQESDEMDLSEASSIAVDRISDNGLIAVAGRQEAYADAELFDRANRELAGQDRIRVRLEQGRQALIGGRQLYRVLPVLASREAADWPGAAHGHEPVLGDTPQTRADKLAAYKTSLTALPADHGDLLASALRLTGGTDTQAIDRLHQRLLALANREMGAQWAADQVPVDPRREPNFPQTAVKCLTQLAIDRDASREPEQVLTDLLITLPNDCQAAAERLIGKPSEGLAHPRATPAVGENHYVNLRNVAGGRWQNHFAAVIMRDGHDSLTYETAADSANPLSEGKSLGYFALYGAGGTQQSFDAEIGRQNTAPRG</sequence>
<evidence type="ECO:0000313" key="4">
    <source>
        <dbReference type="Proteomes" id="UP001163064"/>
    </source>
</evidence>
<accession>A0ABT3TR98</accession>
<feature type="region of interest" description="Disordered" evidence="1">
    <location>
        <begin position="1"/>
        <end position="20"/>
    </location>
</feature>
<protein>
    <submittedName>
        <fullName evidence="3">DUF4157 domain-containing protein</fullName>
    </submittedName>
</protein>